<sequence>MMISPKCWSGRAGKSKKLKIVALPKISCEIAVAVSAAAIAGSSTTAEKLWCNSSREKITPAKGALKAAASPALAPLVNK</sequence>
<evidence type="ECO:0000313" key="1">
    <source>
        <dbReference type="EMBL" id="MPM30809.1"/>
    </source>
</evidence>
<name>A0A644YR80_9ZZZZ</name>
<dbReference type="EMBL" id="VSSQ01005895">
    <property type="protein sequence ID" value="MPM30809.1"/>
    <property type="molecule type" value="Genomic_DNA"/>
</dbReference>
<reference evidence="1" key="1">
    <citation type="submission" date="2019-08" db="EMBL/GenBank/DDBJ databases">
        <authorList>
            <person name="Kucharzyk K."/>
            <person name="Murdoch R.W."/>
            <person name="Higgins S."/>
            <person name="Loffler F."/>
        </authorList>
    </citation>
    <scope>NUCLEOTIDE SEQUENCE</scope>
</reference>
<protein>
    <submittedName>
        <fullName evidence="1">Uncharacterized protein</fullName>
    </submittedName>
</protein>
<accession>A0A644YR80</accession>
<proteinExistence type="predicted"/>
<gene>
    <name evidence="1" type="ORF">SDC9_77359</name>
</gene>
<dbReference type="AlphaFoldDB" id="A0A644YR80"/>
<organism evidence="1">
    <name type="scientific">bioreactor metagenome</name>
    <dbReference type="NCBI Taxonomy" id="1076179"/>
    <lineage>
        <taxon>unclassified sequences</taxon>
        <taxon>metagenomes</taxon>
        <taxon>ecological metagenomes</taxon>
    </lineage>
</organism>
<comment type="caution">
    <text evidence="1">The sequence shown here is derived from an EMBL/GenBank/DDBJ whole genome shotgun (WGS) entry which is preliminary data.</text>
</comment>